<dbReference type="PANTHER" id="PTHR14150:SF12">
    <property type="entry name" value="U3 SMALL NUCLEOLAR RNA-ASSOCIATED PROTEIN 14 HOMOLOG A"/>
    <property type="match status" value="1"/>
</dbReference>
<evidence type="ECO:0008006" key="8">
    <source>
        <dbReference type="Google" id="ProtNLM"/>
    </source>
</evidence>
<comment type="caution">
    <text evidence="6">The sequence shown here is derived from an EMBL/GenBank/DDBJ whole genome shotgun (WGS) entry which is preliminary data.</text>
</comment>
<evidence type="ECO:0000256" key="5">
    <source>
        <dbReference type="SAM" id="MobiDB-lite"/>
    </source>
</evidence>
<feature type="region of interest" description="Disordered" evidence="5">
    <location>
        <begin position="540"/>
        <end position="581"/>
    </location>
</feature>
<evidence type="ECO:0000313" key="6">
    <source>
        <dbReference type="EMBL" id="KAK2575960.1"/>
    </source>
</evidence>
<keyword evidence="4" id="KW-0539">Nucleus</keyword>
<feature type="compositionally biased region" description="Acidic residues" evidence="5">
    <location>
        <begin position="312"/>
        <end position="322"/>
    </location>
</feature>
<proteinExistence type="inferred from homology"/>
<evidence type="ECO:0000256" key="4">
    <source>
        <dbReference type="ARBA" id="ARBA00023242"/>
    </source>
</evidence>
<name>A0AAD9VJG0_9HYME</name>
<feature type="region of interest" description="Disordered" evidence="5">
    <location>
        <begin position="310"/>
        <end position="332"/>
    </location>
</feature>
<evidence type="ECO:0000256" key="1">
    <source>
        <dbReference type="ARBA" id="ARBA00004604"/>
    </source>
</evidence>
<organism evidence="6 7">
    <name type="scientific">Odynerus spinipes</name>
    <dbReference type="NCBI Taxonomy" id="1348599"/>
    <lineage>
        <taxon>Eukaryota</taxon>
        <taxon>Metazoa</taxon>
        <taxon>Ecdysozoa</taxon>
        <taxon>Arthropoda</taxon>
        <taxon>Hexapoda</taxon>
        <taxon>Insecta</taxon>
        <taxon>Pterygota</taxon>
        <taxon>Neoptera</taxon>
        <taxon>Endopterygota</taxon>
        <taxon>Hymenoptera</taxon>
        <taxon>Apocrita</taxon>
        <taxon>Aculeata</taxon>
        <taxon>Vespoidea</taxon>
        <taxon>Vespidae</taxon>
        <taxon>Eumeninae</taxon>
        <taxon>Odynerus</taxon>
    </lineage>
</organism>
<gene>
    <name evidence="6" type="ORF">KPH14_007321</name>
</gene>
<feature type="region of interest" description="Disordered" evidence="5">
    <location>
        <begin position="262"/>
        <end position="284"/>
    </location>
</feature>
<sequence>MGESEIDYESDQEVSESHSKLLQAVAQLDKGQRVKKPERTEPTLEVSEFHLVKSGISDKDAVSVQNLVKSLGSKGHHIEISKKLNAAQRKTKLLPKPLEKPAADRIKRVVGFEKAKQELKKWNRVISQNRTAEKVYFPLNQRPSKPELTAQFVKRFKVQSDLEKQLAELEPKSEEVEEKEDKVTMTLEEIMERRKEAARIRAMQSYKEAKAHRQRKIKSKKFHRIQKKERIKKQLKEFEELQKSDPQAALEKLAQLDKTRAEERMSLRHKSTGQWAKSKQVRAKYDKETRQVLAQQLSIGRELTQKIKVADGSEDENDEEDSTPLLLSNNNKENPWVNAVKTDSEIDEFVKSYRAYWDKKNSKSSNQDSNNHQTNGISHENSKDKQDKQEKDKKVISPKKQLITKKNKIKKDKTSSIVDKKEEIELNGVHRSNEDLEEIAMEKHDDKILNVAATSAWNVQPVSTNNVKHNAIFETDKIDEMFDFMEEKLQKQVRTKISRVKKKFNVDAKKENRSNNESDPDELDAKGFEFRNKKQKPILDKPMEEMTTSGPSKKDKNLTELKNLAKGTGETTTNASKDKDMNIDPNKYINVTPKHLHTNLPNVVTGGDDILDDSEGEEEKHNIISEAFADDDVVDEFRKEKEEEIKKSQPEDIDLSLPGWGSWGGTSIKPSTRKTKQFIIKVPKDLPRKDENKGDVIIIEEENAKIREHQVNDLPFPFSTVKDFEASIRAPIGRNFVPENAHKKLIEPTVKTAMGKVIEPMNEDIFIDTKKMKKRKHTSTTEKFISIDKKKAK</sequence>
<dbReference type="InterPro" id="IPR006709">
    <property type="entry name" value="SSU_processome_Utp14"/>
</dbReference>
<evidence type="ECO:0000256" key="3">
    <source>
        <dbReference type="ARBA" id="ARBA00022553"/>
    </source>
</evidence>
<dbReference type="GO" id="GO:0032040">
    <property type="term" value="C:small-subunit processome"/>
    <property type="evidence" value="ECO:0007669"/>
    <property type="project" value="InterPro"/>
</dbReference>
<evidence type="ECO:0000313" key="7">
    <source>
        <dbReference type="Proteomes" id="UP001258017"/>
    </source>
</evidence>
<feature type="region of interest" description="Disordered" evidence="5">
    <location>
        <begin position="359"/>
        <end position="408"/>
    </location>
</feature>
<feature type="compositionally biased region" description="Basic and acidic residues" evidence="5">
    <location>
        <begin position="380"/>
        <end position="395"/>
    </location>
</feature>
<dbReference type="GO" id="GO:0006364">
    <property type="term" value="P:rRNA processing"/>
    <property type="evidence" value="ECO:0007669"/>
    <property type="project" value="InterPro"/>
</dbReference>
<protein>
    <recommendedName>
        <fullName evidence="8">U3 small nucleolar RNA-associated protein 14 homolog A</fullName>
    </recommendedName>
</protein>
<dbReference type="Proteomes" id="UP001258017">
    <property type="component" value="Unassembled WGS sequence"/>
</dbReference>
<dbReference type="PANTHER" id="PTHR14150">
    <property type="entry name" value="U3 SMALL NUCLEOLAR RNA-ASSOCIATED PROTEIN 14"/>
    <property type="match status" value="1"/>
</dbReference>
<evidence type="ECO:0000256" key="2">
    <source>
        <dbReference type="ARBA" id="ARBA00007774"/>
    </source>
</evidence>
<comment type="subcellular location">
    <subcellularLocation>
        <location evidence="1">Nucleus</location>
        <location evidence="1">Nucleolus</location>
    </subcellularLocation>
</comment>
<reference evidence="6" key="1">
    <citation type="submission" date="2021-08" db="EMBL/GenBank/DDBJ databases">
        <authorList>
            <person name="Misof B."/>
            <person name="Oliver O."/>
            <person name="Podsiadlowski L."/>
            <person name="Donath A."/>
            <person name="Peters R."/>
            <person name="Mayer C."/>
            <person name="Rust J."/>
            <person name="Gunkel S."/>
            <person name="Lesny P."/>
            <person name="Martin S."/>
            <person name="Oeyen J.P."/>
            <person name="Petersen M."/>
            <person name="Panagiotis P."/>
            <person name="Wilbrandt J."/>
            <person name="Tanja T."/>
        </authorList>
    </citation>
    <scope>NUCLEOTIDE SEQUENCE</scope>
    <source>
        <strain evidence="6">GBR_01_08_01A</strain>
        <tissue evidence="6">Thorax + abdomen</tissue>
    </source>
</reference>
<reference evidence="6" key="2">
    <citation type="journal article" date="2023" name="Commun. Biol.">
        <title>Intrasexual cuticular hydrocarbon dimorphism in a wasp sheds light on hydrocarbon biosynthesis genes in Hymenoptera.</title>
        <authorList>
            <person name="Moris V.C."/>
            <person name="Podsiadlowski L."/>
            <person name="Martin S."/>
            <person name="Oeyen J.P."/>
            <person name="Donath A."/>
            <person name="Petersen M."/>
            <person name="Wilbrandt J."/>
            <person name="Misof B."/>
            <person name="Liedtke D."/>
            <person name="Thamm M."/>
            <person name="Scheiner R."/>
            <person name="Schmitt T."/>
            <person name="Niehuis O."/>
        </authorList>
    </citation>
    <scope>NUCLEOTIDE SEQUENCE</scope>
    <source>
        <strain evidence="6">GBR_01_08_01A</strain>
    </source>
</reference>
<comment type="similarity">
    <text evidence="2">Belongs to the UTP14 family.</text>
</comment>
<accession>A0AAD9VJG0</accession>
<feature type="region of interest" description="Disordered" evidence="5">
    <location>
        <begin position="508"/>
        <end position="528"/>
    </location>
</feature>
<dbReference type="Pfam" id="PF04615">
    <property type="entry name" value="Utp14"/>
    <property type="match status" value="1"/>
</dbReference>
<dbReference type="EMBL" id="JAIFRP010004408">
    <property type="protein sequence ID" value="KAK2575960.1"/>
    <property type="molecule type" value="Genomic_DNA"/>
</dbReference>
<keyword evidence="3" id="KW-0597">Phosphoprotein</keyword>
<keyword evidence="7" id="KW-1185">Reference proteome</keyword>
<dbReference type="AlphaFoldDB" id="A0AAD9VJG0"/>